<dbReference type="EMBL" id="JAVHJO010000011">
    <property type="protein sequence ID" value="KAK6533248.1"/>
    <property type="molecule type" value="Genomic_DNA"/>
</dbReference>
<keyword evidence="4 6" id="KW-0413">Isomerase</keyword>
<reference evidence="9 10" key="1">
    <citation type="submission" date="2019-10" db="EMBL/GenBank/DDBJ databases">
        <authorList>
            <person name="Palmer J.M."/>
        </authorList>
    </citation>
    <scope>NUCLEOTIDE SEQUENCE [LARGE SCALE GENOMIC DNA]</scope>
    <source>
        <strain evidence="9 10">TWF694</strain>
    </source>
</reference>
<evidence type="ECO:0000313" key="10">
    <source>
        <dbReference type="Proteomes" id="UP001365542"/>
    </source>
</evidence>
<evidence type="ECO:0000256" key="7">
    <source>
        <dbReference type="SAM" id="MobiDB-lite"/>
    </source>
</evidence>
<dbReference type="InterPro" id="IPR024936">
    <property type="entry name" value="Cyclophilin-type_PPIase"/>
</dbReference>
<keyword evidence="3 6" id="KW-0697">Rotamase</keyword>
<gene>
    <name evidence="9" type="primary">CYP1</name>
    <name evidence="9" type="ORF">TWF694_002202</name>
</gene>
<evidence type="ECO:0000256" key="4">
    <source>
        <dbReference type="ARBA" id="ARBA00023235"/>
    </source>
</evidence>
<protein>
    <recommendedName>
        <fullName evidence="6">Peptidyl-prolyl cis-trans isomerase</fullName>
        <shortName evidence="6">PPIase</shortName>
        <ecNumber evidence="6">5.2.1.8</ecNumber>
    </recommendedName>
</protein>
<comment type="caution">
    <text evidence="9">The sequence shown here is derived from an EMBL/GenBank/DDBJ whole genome shotgun (WGS) entry which is preliminary data.</text>
</comment>
<feature type="compositionally biased region" description="Acidic residues" evidence="7">
    <location>
        <begin position="165"/>
        <end position="176"/>
    </location>
</feature>
<evidence type="ECO:0000259" key="8">
    <source>
        <dbReference type="PROSITE" id="PS50072"/>
    </source>
</evidence>
<comment type="similarity">
    <text evidence="5">Belongs to the cyclophilin-type PPIase family. PPIL1 subfamily.</text>
</comment>
<dbReference type="PIRSF" id="PIRSF001467">
    <property type="entry name" value="Peptidylpro_ismrse"/>
    <property type="match status" value="1"/>
</dbReference>
<evidence type="ECO:0000256" key="5">
    <source>
        <dbReference type="ARBA" id="ARBA00038147"/>
    </source>
</evidence>
<evidence type="ECO:0000256" key="1">
    <source>
        <dbReference type="ARBA" id="ARBA00000971"/>
    </source>
</evidence>
<dbReference type="PRINTS" id="PR00153">
    <property type="entry name" value="CSAPPISMRASE"/>
</dbReference>
<dbReference type="SUPFAM" id="SSF50891">
    <property type="entry name" value="Cyclophilin-like"/>
    <property type="match status" value="1"/>
</dbReference>
<dbReference type="FunFam" id="2.40.100.10:FF:000008">
    <property type="entry name" value="Peptidyl-prolyl cis-trans isomerase"/>
    <property type="match status" value="1"/>
</dbReference>
<dbReference type="InterPro" id="IPR002130">
    <property type="entry name" value="Cyclophilin-type_PPIase_dom"/>
</dbReference>
<dbReference type="PANTHER" id="PTHR45625:SF4">
    <property type="entry name" value="PEPTIDYLPROLYL ISOMERASE DOMAIN AND WD REPEAT-CONTAINING PROTEIN 1"/>
    <property type="match status" value="1"/>
</dbReference>
<dbReference type="InterPro" id="IPR029000">
    <property type="entry name" value="Cyclophilin-like_dom_sf"/>
</dbReference>
<evidence type="ECO:0000256" key="6">
    <source>
        <dbReference type="RuleBase" id="RU363019"/>
    </source>
</evidence>
<dbReference type="PANTHER" id="PTHR45625">
    <property type="entry name" value="PEPTIDYL-PROLYL CIS-TRANS ISOMERASE-RELATED"/>
    <property type="match status" value="1"/>
</dbReference>
<feature type="region of interest" description="Disordered" evidence="7">
    <location>
        <begin position="165"/>
        <end position="186"/>
    </location>
</feature>
<accession>A0AAV9X3U6</accession>
<name>A0AAV9X3U6_9PEZI</name>
<comment type="catalytic activity">
    <reaction evidence="1 6">
        <text>[protein]-peptidylproline (omega=180) = [protein]-peptidylproline (omega=0)</text>
        <dbReference type="Rhea" id="RHEA:16237"/>
        <dbReference type="Rhea" id="RHEA-COMP:10747"/>
        <dbReference type="Rhea" id="RHEA-COMP:10748"/>
        <dbReference type="ChEBI" id="CHEBI:83833"/>
        <dbReference type="ChEBI" id="CHEBI:83834"/>
        <dbReference type="EC" id="5.2.1.8"/>
    </reaction>
</comment>
<dbReference type="Gene3D" id="2.40.100.10">
    <property type="entry name" value="Cyclophilin-like"/>
    <property type="match status" value="1"/>
</dbReference>
<proteinExistence type="inferred from homology"/>
<feature type="domain" description="PPIase cyclophilin-type" evidence="8">
    <location>
        <begin position="15"/>
        <end position="161"/>
    </location>
</feature>
<dbReference type="InterPro" id="IPR044666">
    <property type="entry name" value="Cyclophilin_A-like"/>
</dbReference>
<evidence type="ECO:0000256" key="3">
    <source>
        <dbReference type="ARBA" id="ARBA00023110"/>
    </source>
</evidence>
<organism evidence="9 10">
    <name type="scientific">Orbilia ellipsospora</name>
    <dbReference type="NCBI Taxonomy" id="2528407"/>
    <lineage>
        <taxon>Eukaryota</taxon>
        <taxon>Fungi</taxon>
        <taxon>Dikarya</taxon>
        <taxon>Ascomycota</taxon>
        <taxon>Pezizomycotina</taxon>
        <taxon>Orbiliomycetes</taxon>
        <taxon>Orbiliales</taxon>
        <taxon>Orbiliaceae</taxon>
        <taxon>Orbilia</taxon>
    </lineage>
</organism>
<comment type="function">
    <text evidence="2 6">PPIases accelerate the folding of proteins. It catalyzes the cis-trans isomerization of proline imidic peptide bonds in oligopeptides.</text>
</comment>
<feature type="compositionally biased region" description="Polar residues" evidence="7">
    <location>
        <begin position="177"/>
        <end position="186"/>
    </location>
</feature>
<dbReference type="PROSITE" id="PS50072">
    <property type="entry name" value="CSA_PPIASE_2"/>
    <property type="match status" value="1"/>
</dbReference>
<dbReference type="GO" id="GO:0003755">
    <property type="term" value="F:peptidyl-prolyl cis-trans isomerase activity"/>
    <property type="evidence" value="ECO:0007669"/>
    <property type="project" value="UniProtKB-UniRule"/>
</dbReference>
<sequence length="186" mass="20487">MALETGNEPRAVLLDTSMGRIVIELYNEHAPRTCKNFATLASKGYYDGIIFHRIIKDFMIQGGDPTGTGRGGSSIYGDKPLDDPHPLLKHSGAGIISMANSGPKTEGSQFFITLAPTPWLDGKHIIFGRIKSGMRNVQRIGHVKTENDRPVAEVKIWTARILEDDERDGLDDDDAPQETNQNEVSL</sequence>
<dbReference type="Pfam" id="PF00160">
    <property type="entry name" value="Pro_isomerase"/>
    <property type="match status" value="1"/>
</dbReference>
<dbReference type="AlphaFoldDB" id="A0AAV9X3U6"/>
<evidence type="ECO:0000256" key="2">
    <source>
        <dbReference type="ARBA" id="ARBA00002388"/>
    </source>
</evidence>
<dbReference type="Proteomes" id="UP001365542">
    <property type="component" value="Unassembled WGS sequence"/>
</dbReference>
<dbReference type="GO" id="GO:0071013">
    <property type="term" value="C:catalytic step 2 spliceosome"/>
    <property type="evidence" value="ECO:0007669"/>
    <property type="project" value="TreeGrafter"/>
</dbReference>
<evidence type="ECO:0000313" key="9">
    <source>
        <dbReference type="EMBL" id="KAK6533248.1"/>
    </source>
</evidence>
<dbReference type="EC" id="5.2.1.8" evidence="6"/>
<keyword evidence="10" id="KW-1185">Reference proteome</keyword>